<keyword evidence="2" id="KW-1185">Reference proteome</keyword>
<reference evidence="1 2" key="1">
    <citation type="submission" date="2020-07" db="EMBL/GenBank/DDBJ databases">
        <title>Halomonas sp. QX-2 draft genome sequence.</title>
        <authorList>
            <person name="Qiu X."/>
        </authorList>
    </citation>
    <scope>NUCLEOTIDE SEQUENCE [LARGE SCALE GENOMIC DNA]</scope>
    <source>
        <strain evidence="1 2">QX-2</strain>
    </source>
</reference>
<comment type="caution">
    <text evidence="1">The sequence shown here is derived from an EMBL/GenBank/DDBJ whole genome shotgun (WGS) entry which is preliminary data.</text>
</comment>
<evidence type="ECO:0000313" key="1">
    <source>
        <dbReference type="EMBL" id="NYT75283.1"/>
    </source>
</evidence>
<dbReference type="EMBL" id="JACCGK010000036">
    <property type="protein sequence ID" value="NYT75283.1"/>
    <property type="molecule type" value="Genomic_DNA"/>
</dbReference>
<sequence>MNQMTARQRLDGWDKLGRSVFTLSDLAKIFHEDKPKTLQEGINRLRRHGVLEGVARGIYCYALTRTPDPYRLERIARAMRRGEYSYVSLESALSEYGAISQIPVDRLTIMTTGRKGTHRTPYGTIEFTHTSRPIIELLVRMRDIGRPLKMATPEAAWSDLKRVGRNTYLVDVEVIHGQDFAKL</sequence>
<protein>
    <submittedName>
        <fullName evidence="1">Type IV toxin-antitoxin system AbiEi family antitoxin domain-containing protein</fullName>
    </submittedName>
</protein>
<proteinExistence type="predicted"/>
<gene>
    <name evidence="1" type="ORF">HZU72_23160</name>
</gene>
<dbReference type="InterPro" id="IPR059220">
    <property type="entry name" value="AbiEi"/>
</dbReference>
<name>A0A7Z0NBV0_9GAMM</name>
<organism evidence="1 2">
    <name type="scientific">Vreelandella sedimenti</name>
    <dbReference type="NCBI Taxonomy" id="2729618"/>
    <lineage>
        <taxon>Bacteria</taxon>
        <taxon>Pseudomonadati</taxon>
        <taxon>Pseudomonadota</taxon>
        <taxon>Gammaproteobacteria</taxon>
        <taxon>Oceanospirillales</taxon>
        <taxon>Halomonadaceae</taxon>
        <taxon>Vreelandella</taxon>
    </lineage>
</organism>
<accession>A0A7Z0NBV0</accession>
<dbReference type="RefSeq" id="WP_180096301.1">
    <property type="nucleotide sequence ID" value="NZ_JACCGK010000036.1"/>
</dbReference>
<dbReference type="AlphaFoldDB" id="A0A7Z0NBV0"/>
<evidence type="ECO:0000313" key="2">
    <source>
        <dbReference type="Proteomes" id="UP000520876"/>
    </source>
</evidence>
<dbReference type="NCBIfam" id="NF047376">
    <property type="entry name" value="TAA_AbiEi"/>
    <property type="match status" value="1"/>
</dbReference>
<dbReference type="Proteomes" id="UP000520876">
    <property type="component" value="Unassembled WGS sequence"/>
</dbReference>